<dbReference type="PANTHER" id="PTHR24330">
    <property type="entry name" value="HOMEOBOX PROTEIN BARH-LIKE"/>
    <property type="match status" value="1"/>
</dbReference>
<protein>
    <recommendedName>
        <fullName evidence="3">RING-type domain-containing protein</fullName>
    </recommendedName>
</protein>
<accession>A0AAE0FTA7</accession>
<keyword evidence="5" id="KW-1185">Reference proteome</keyword>
<dbReference type="InterPro" id="IPR013083">
    <property type="entry name" value="Znf_RING/FYVE/PHD"/>
</dbReference>
<dbReference type="Proteomes" id="UP001190700">
    <property type="component" value="Unassembled WGS sequence"/>
</dbReference>
<dbReference type="SUPFAM" id="SSF57850">
    <property type="entry name" value="RING/U-box"/>
    <property type="match status" value="1"/>
</dbReference>
<feature type="region of interest" description="Disordered" evidence="2">
    <location>
        <begin position="1322"/>
        <end position="1469"/>
    </location>
</feature>
<feature type="compositionally biased region" description="Gly residues" evidence="2">
    <location>
        <begin position="1083"/>
        <end position="1093"/>
    </location>
</feature>
<dbReference type="PANTHER" id="PTHR24330:SF19">
    <property type="entry name" value="MEDIATOR OF RNA POLYMERASE II TRANSCRIPTION SUBUNIT 29"/>
    <property type="match status" value="1"/>
</dbReference>
<dbReference type="CDD" id="cd20404">
    <property type="entry name" value="Tudor_Agenet_AtEML-like"/>
    <property type="match status" value="1"/>
</dbReference>
<dbReference type="GO" id="GO:0008270">
    <property type="term" value="F:zinc ion binding"/>
    <property type="evidence" value="ECO:0007669"/>
    <property type="project" value="UniProtKB-KW"/>
</dbReference>
<comment type="caution">
    <text evidence="4">The sequence shown here is derived from an EMBL/GenBank/DDBJ whole genome shotgun (WGS) entry which is preliminary data.</text>
</comment>
<keyword evidence="1" id="KW-0862">Zinc</keyword>
<feature type="compositionally biased region" description="Basic and acidic residues" evidence="2">
    <location>
        <begin position="1037"/>
        <end position="1047"/>
    </location>
</feature>
<dbReference type="Gene3D" id="3.30.40.10">
    <property type="entry name" value="Zinc/RING finger domain, C3HC4 (zinc finger)"/>
    <property type="match status" value="1"/>
</dbReference>
<gene>
    <name evidence="4" type="ORF">CYMTET_26070</name>
</gene>
<feature type="compositionally biased region" description="Basic and acidic residues" evidence="2">
    <location>
        <begin position="1454"/>
        <end position="1463"/>
    </location>
</feature>
<dbReference type="InterPro" id="IPR052145">
    <property type="entry name" value="Mediator/Homeobox_domain"/>
</dbReference>
<proteinExistence type="predicted"/>
<feature type="region of interest" description="Disordered" evidence="2">
    <location>
        <begin position="1081"/>
        <end position="1100"/>
    </location>
</feature>
<sequence length="2109" mass="225383">MLQTILNHQRHTLKIRHCLLCCVMSLRGIITLLLALCALQKGHAATFQWTGSCFEWNVDTSAECWDPAGTPGKEDKVVFQQVFLTLDCTGDICHDESTSRSVTYAVARKVLSQASNSTAATPTGDVTDSVVETFDGAHSVIRVGSILIDEGSEVVLTSNVFLELNGPDVSVIRGSLVVAANGYPNTSGPNAFSWFMFGGLYGAGNIHVEDGGALSIISGIFAGSYPACSDYYTEAQTKVSANGTLQLGGTYGEKHKQRAVGVYINRLIDNYGELAVKPFEGINENGVIVVGDLIHYGAFWGFTEGYCQARDPDTGDEEWGYMNLNNFGEMHFDEDARLMLHRCGQLVNHQTGTLAVARGAYVKYDAYNGQEHSKCNLYPNFWNAGLLDASDTQFHEDVVNDGTIYATNVVFVAGKTIHNSLNVIFRASTVEHVINYGTFTFDGGSSYLIFSFVNFGAVIVKPTAQVTLAAGDNSFGLGDHCGYEQLPPSIGTPGFIMQGVAYFLCEGTFHGGYFENYGGSVVVDGNSSWFSVWKMINEPSSARLNIKNYATVSIAVLYNCGSIVSGKFANMKLTKIMQNSGTMDVESSGGSLFVPFCLASCVPWRRLAGGGGVAGDVVIDSEEFFGWVPSDVGGMSGRAGGRTEQTGRRAQGAAVSGSCGGVGRPGQGARRRRTVRSMESLTREVRGAEEAGIAWTGSGQAGGLAQEERQEPSPQQDCWGLGAGVLGRRVRVRWPAEGASFDGVVHAWVPGEGRHVVRYDDGDEVSHDLCEEQVEWLAGESGQRAQVTAAAVGVPDVVEPEVAAEQVVPVAEVSPSVCRPAPLDVLQSPPVPEGLADLLRTLGAVPRAGLDAEAEVDDAEQVHRMGVADVSGTPRPSLGMGRRLYVGPLFRPVEEEWCGHSVCSMPPTGVVADDGSTATFSWVFCPLILDAVGWSSAFPNLPRSDEWTRLVDRLARVFRGAGISLEVVADFILEEAIHPFHFSGRRQEELLELDRQVGQEVQLFAANMVAEARQGLQPPGRVPGAMGSVGPASSRSPRPEVAPRGDDQPPTVGEGDAATVAEEVRTAVPEACDGPVVEAEEAGGAGQVGGAQLEGGPSPEACAAPIQGEDEVEEHALLSPSALEAFLRGQEAGGSHMVQRDALGRDLTLLELEALDRGLERPERIVSQGGVAFLSDGGGWPTLRISAGALMTPSLRAVFDADRRRGEGGPLSSVPIVQALVEEYVQGAAGVGVAEAAAALPAEVVMAEYAAAAGDVEDRPGYVRGMPQLSGRDCSVCLGEFRVGQAFSMWPCGHLTHQTCGARWLLERAACPSCRVRPPTLVRLGRRRQPQRQTQSQGREEQQQQHGRQQKQVQQQRQQQQQQGGQQQWQEEQSHEQQQQQRQGRQEQQEQQRQQREQHQQQQQRQQQQQPSEHWGQQLQGGGLRQQGQRVGRALPQRVTRSGVLPVQRHVRRTAADRAHDPPPGDDEPAYRCLVCSARTGAHPVAMARNLRGAHQPVDYQGLDLTAFGRQEAGAEAGAGGAQRRERPVDPVIPEASKKSIPAELVRGRVAKMVAGEWEALSSEAVPSAPVWPARASEERVMSDVISLVKEGQLGKAAPLVLEETAVEAECRRMPVASGPGIPAEVQPWIMGARLVALLKPGGGVRPIACGEGDPLGPFFMAAPLQPVLREVLRAHPEVYIIAYLDDIHILGEPERVREAYDAAVPLLADIGPELNVGKSAVFSPSRACEAFQDVVDAGDAGGHPLVASLVSAMGAVRGARETVLAARARGHVLPEALKAASLEHSGVLINTGEMVLSAAQHSSHSNITNMGNLTLNGTQHSSHSNITNMGNLTLSSPGMFTSSGSVTNLGNLTISIKQSAFFENTVVNTGNIYVLEGDAMCHGMFSSKGGSVRVASPAQLGLMSRHSHYVPGYLGGGYEEFHQPQIKANIDNDIAHSRDVMPQVNEDKTCIAGKTPPDSDAEPAGVYLEDTRIIGAGRLLITSPMKLKGTVAREGGVSHVMMDQLTAMVGGGNLVIEQGTQMLLGVNSTLAGDGMLVIRGDIILDAHVDITIKKKNLIVCETGRLIVNGQLTVGEGSSVNICGGRYEGNGTIIGKLAECKDHTPCSRS</sequence>
<dbReference type="Gene3D" id="2.30.30.140">
    <property type="match status" value="1"/>
</dbReference>
<name>A0AAE0FTA7_9CHLO</name>
<feature type="region of interest" description="Disordered" evidence="2">
    <location>
        <begin position="636"/>
        <end position="671"/>
    </location>
</feature>
<dbReference type="EMBL" id="LGRX02014060">
    <property type="protein sequence ID" value="KAK3265230.1"/>
    <property type="molecule type" value="Genomic_DNA"/>
</dbReference>
<feature type="domain" description="RING-type" evidence="3">
    <location>
        <begin position="1274"/>
        <end position="1315"/>
    </location>
</feature>
<organism evidence="4 5">
    <name type="scientific">Cymbomonas tetramitiformis</name>
    <dbReference type="NCBI Taxonomy" id="36881"/>
    <lineage>
        <taxon>Eukaryota</taxon>
        <taxon>Viridiplantae</taxon>
        <taxon>Chlorophyta</taxon>
        <taxon>Pyramimonadophyceae</taxon>
        <taxon>Pyramimonadales</taxon>
        <taxon>Pyramimonadaceae</taxon>
        <taxon>Cymbomonas</taxon>
    </lineage>
</organism>
<feature type="compositionally biased region" description="Basic and acidic residues" evidence="2">
    <location>
        <begin position="1384"/>
        <end position="1399"/>
    </location>
</feature>
<dbReference type="InterPro" id="IPR001841">
    <property type="entry name" value="Znf_RING"/>
</dbReference>
<feature type="compositionally biased region" description="Low complexity" evidence="2">
    <location>
        <begin position="1344"/>
        <end position="1383"/>
    </location>
</feature>
<feature type="region of interest" description="Disordered" evidence="2">
    <location>
        <begin position="692"/>
        <end position="717"/>
    </location>
</feature>
<keyword evidence="1" id="KW-0863">Zinc-finger</keyword>
<feature type="region of interest" description="Disordered" evidence="2">
    <location>
        <begin position="1015"/>
        <end position="1057"/>
    </location>
</feature>
<dbReference type="PROSITE" id="PS50089">
    <property type="entry name" value="ZF_RING_2"/>
    <property type="match status" value="1"/>
</dbReference>
<reference evidence="4 5" key="1">
    <citation type="journal article" date="2015" name="Genome Biol. Evol.">
        <title>Comparative Genomics of a Bacterivorous Green Alga Reveals Evolutionary Causalities and Consequences of Phago-Mixotrophic Mode of Nutrition.</title>
        <authorList>
            <person name="Burns J.A."/>
            <person name="Paasch A."/>
            <person name="Narechania A."/>
            <person name="Kim E."/>
        </authorList>
    </citation>
    <scope>NUCLEOTIDE SEQUENCE [LARGE SCALE GENOMIC DNA]</scope>
    <source>
        <strain evidence="4 5">PLY_AMNH</strain>
    </source>
</reference>
<evidence type="ECO:0000313" key="5">
    <source>
        <dbReference type="Proteomes" id="UP001190700"/>
    </source>
</evidence>
<dbReference type="Pfam" id="PF13639">
    <property type="entry name" value="zf-RING_2"/>
    <property type="match status" value="1"/>
</dbReference>
<keyword evidence="1" id="KW-0479">Metal-binding</keyword>
<evidence type="ECO:0000259" key="3">
    <source>
        <dbReference type="PROSITE" id="PS50089"/>
    </source>
</evidence>
<evidence type="ECO:0000313" key="4">
    <source>
        <dbReference type="EMBL" id="KAK3265230.1"/>
    </source>
</evidence>
<evidence type="ECO:0000256" key="2">
    <source>
        <dbReference type="SAM" id="MobiDB-lite"/>
    </source>
</evidence>
<feature type="compositionally biased region" description="Low complexity" evidence="2">
    <location>
        <begin position="1400"/>
        <end position="1410"/>
    </location>
</feature>
<evidence type="ECO:0000256" key="1">
    <source>
        <dbReference type="PROSITE-ProRule" id="PRU00175"/>
    </source>
</evidence>